<evidence type="ECO:0000313" key="6">
    <source>
        <dbReference type="EMBL" id="CAE7200074.1"/>
    </source>
</evidence>
<dbReference type="GO" id="GO:0034440">
    <property type="term" value="P:lipid oxidation"/>
    <property type="evidence" value="ECO:0007669"/>
    <property type="project" value="InterPro"/>
</dbReference>
<organism evidence="6 7">
    <name type="scientific">Symbiodinium pilosum</name>
    <name type="common">Dinoflagellate</name>
    <dbReference type="NCBI Taxonomy" id="2952"/>
    <lineage>
        <taxon>Eukaryota</taxon>
        <taxon>Sar</taxon>
        <taxon>Alveolata</taxon>
        <taxon>Dinophyceae</taxon>
        <taxon>Suessiales</taxon>
        <taxon>Symbiodiniaceae</taxon>
        <taxon>Symbiodinium</taxon>
    </lineage>
</organism>
<dbReference type="AlphaFoldDB" id="A0A812J8Z7"/>
<dbReference type="Gene3D" id="1.20.245.10">
    <property type="entry name" value="Lipoxygenase-1, Domain 5"/>
    <property type="match status" value="1"/>
</dbReference>
<feature type="domain" description="Lipoxygenase" evidence="5">
    <location>
        <begin position="300"/>
        <end position="671"/>
    </location>
</feature>
<dbReference type="SUPFAM" id="SSF48484">
    <property type="entry name" value="Lipoxigenase"/>
    <property type="match status" value="1"/>
</dbReference>
<feature type="transmembrane region" description="Helical" evidence="4">
    <location>
        <begin position="76"/>
        <end position="97"/>
    </location>
</feature>
<accession>A0A812J8Z7</accession>
<keyword evidence="1" id="KW-0479">Metal-binding</keyword>
<dbReference type="PROSITE" id="PS51393">
    <property type="entry name" value="LIPOXYGENASE_3"/>
    <property type="match status" value="1"/>
</dbReference>
<dbReference type="GO" id="GO:0016702">
    <property type="term" value="F:oxidoreductase activity, acting on single donors with incorporation of molecular oxygen, incorporation of two atoms of oxygen"/>
    <property type="evidence" value="ECO:0007669"/>
    <property type="project" value="InterPro"/>
</dbReference>
<protein>
    <submittedName>
        <fullName evidence="6">LOX3.1 protein</fullName>
    </submittedName>
</protein>
<evidence type="ECO:0000256" key="3">
    <source>
        <dbReference type="ARBA" id="ARBA00023002"/>
    </source>
</evidence>
<dbReference type="Proteomes" id="UP000649617">
    <property type="component" value="Unassembled WGS sequence"/>
</dbReference>
<dbReference type="PANTHER" id="PTHR11771">
    <property type="entry name" value="LIPOXYGENASE"/>
    <property type="match status" value="1"/>
</dbReference>
<evidence type="ECO:0000256" key="2">
    <source>
        <dbReference type="ARBA" id="ARBA00022964"/>
    </source>
</evidence>
<dbReference type="OrthoDB" id="9978233at2759"/>
<evidence type="ECO:0000256" key="1">
    <source>
        <dbReference type="ARBA" id="ARBA00022723"/>
    </source>
</evidence>
<feature type="transmembrane region" description="Helical" evidence="4">
    <location>
        <begin position="49"/>
        <end position="70"/>
    </location>
</feature>
<evidence type="ECO:0000256" key="4">
    <source>
        <dbReference type="SAM" id="Phobius"/>
    </source>
</evidence>
<evidence type="ECO:0000259" key="5">
    <source>
        <dbReference type="PROSITE" id="PS51393"/>
    </source>
</evidence>
<reference evidence="6" key="1">
    <citation type="submission" date="2021-02" db="EMBL/GenBank/DDBJ databases">
        <authorList>
            <person name="Dougan E. K."/>
            <person name="Rhodes N."/>
            <person name="Thang M."/>
            <person name="Chan C."/>
        </authorList>
    </citation>
    <scope>NUCLEOTIDE SEQUENCE</scope>
</reference>
<dbReference type="GO" id="GO:0046872">
    <property type="term" value="F:metal ion binding"/>
    <property type="evidence" value="ECO:0007669"/>
    <property type="project" value="UniProtKB-KW"/>
</dbReference>
<keyword evidence="2" id="KW-0223">Dioxygenase</keyword>
<evidence type="ECO:0000313" key="7">
    <source>
        <dbReference type="Proteomes" id="UP000649617"/>
    </source>
</evidence>
<comment type="caution">
    <text evidence="6">The sequence shown here is derived from an EMBL/GenBank/DDBJ whole genome shotgun (WGS) entry which is preliminary data.</text>
</comment>
<keyword evidence="4" id="KW-0812">Transmembrane</keyword>
<keyword evidence="3" id="KW-0560">Oxidoreductase</keyword>
<dbReference type="EMBL" id="CAJNIZ010001817">
    <property type="protein sequence ID" value="CAE7200074.1"/>
    <property type="molecule type" value="Genomic_DNA"/>
</dbReference>
<keyword evidence="7" id="KW-1185">Reference proteome</keyword>
<dbReference type="InterPro" id="IPR036226">
    <property type="entry name" value="LipOase_C_sf"/>
</dbReference>
<dbReference type="InterPro" id="IPR000907">
    <property type="entry name" value="LipOase"/>
</dbReference>
<keyword evidence="4" id="KW-1133">Transmembrane helix</keyword>
<proteinExistence type="predicted"/>
<dbReference type="Pfam" id="PF00305">
    <property type="entry name" value="Lipoxygenase"/>
    <property type="match status" value="1"/>
</dbReference>
<keyword evidence="4" id="KW-0472">Membrane</keyword>
<name>A0A812J8Z7_SYMPI</name>
<dbReference type="InterPro" id="IPR013819">
    <property type="entry name" value="LipOase_C"/>
</dbReference>
<sequence length="671" mass="75587">MEKTPLINAGGESSIAPSWPVVQPAEPAYSSLNDCQTCLRCPSAYSCGFCNVLCYATLGLVVFALLLALYPVVAVVVLVLLLLFGWLLGYTLVYLACLRPPPELVWKGAKLIQLSRLTFYQMPNPSQWTVSDLKPKAKLETGLLQYAIAVRVPFIYEDELYAGGLFESLIRLAPSSEFITSTIFFSPAPVVSDMTSFKEGENPVQYVMDVCRDIYPKVIQEWVDKTSDRALTHICLHGLGAHRLELADSKHAGCAYVVRTNQISALPVRDGFEHYGNDVYFDKEFKVVKIVRQEQVEPWEAPRSTTFFPDGSRTWEYAKFCFRSSLFSFVTLVDHLYGCHLQLANVVVQAMREQLSVDHPIRRFLVPFSYGTININDLARQTLVTRDSFVPRLVPLDNEGLQLAWASAYKLLPPEYLPDTSLGPIETIERLFDREQAIQRKFDSGLSTPYLQQALKYWKIMRKFVSDYLEHYYGTGSRGEMALAADEELRLFLLQSVTQLQAFSEPLSNGQVHEVWPSVPDARKKPIFINFLTRFCELVTVGHEQAGQVQAYAQDASFCAFSWSKSLRQEGPLVAPKEVALGEALLMTLTSTPMPRLLVQSPEDDWSHLFPAASEGDRAKLDTLFGAFQAELRSFSAECDEYNAATAQRSFPNDFGLWVFNPKYLETSVSI</sequence>
<gene>
    <name evidence="6" type="primary">LOX3.1</name>
    <name evidence="6" type="ORF">SPIL2461_LOCUS1769</name>
</gene>